<evidence type="ECO:0000313" key="3">
    <source>
        <dbReference type="Proteomes" id="UP001218218"/>
    </source>
</evidence>
<gene>
    <name evidence="2" type="ORF">DFH08DRAFT_965063</name>
</gene>
<protein>
    <submittedName>
        <fullName evidence="2">Uncharacterized protein</fullName>
    </submittedName>
</protein>
<name>A0AAD6ZRD2_9AGAR</name>
<reference evidence="2" key="1">
    <citation type="submission" date="2023-03" db="EMBL/GenBank/DDBJ databases">
        <title>Massive genome expansion in bonnet fungi (Mycena s.s.) driven by repeated elements and novel gene families across ecological guilds.</title>
        <authorList>
            <consortium name="Lawrence Berkeley National Laboratory"/>
            <person name="Harder C.B."/>
            <person name="Miyauchi S."/>
            <person name="Viragh M."/>
            <person name="Kuo A."/>
            <person name="Thoen E."/>
            <person name="Andreopoulos B."/>
            <person name="Lu D."/>
            <person name="Skrede I."/>
            <person name="Drula E."/>
            <person name="Henrissat B."/>
            <person name="Morin E."/>
            <person name="Kohler A."/>
            <person name="Barry K."/>
            <person name="LaButti K."/>
            <person name="Morin E."/>
            <person name="Salamov A."/>
            <person name="Lipzen A."/>
            <person name="Mereny Z."/>
            <person name="Hegedus B."/>
            <person name="Baldrian P."/>
            <person name="Stursova M."/>
            <person name="Weitz H."/>
            <person name="Taylor A."/>
            <person name="Grigoriev I.V."/>
            <person name="Nagy L.G."/>
            <person name="Martin F."/>
            <person name="Kauserud H."/>
        </authorList>
    </citation>
    <scope>NUCLEOTIDE SEQUENCE</scope>
    <source>
        <strain evidence="2">CBHHK002</strain>
    </source>
</reference>
<dbReference type="EMBL" id="JARIHO010000031">
    <property type="protein sequence ID" value="KAJ7336162.1"/>
    <property type="molecule type" value="Genomic_DNA"/>
</dbReference>
<evidence type="ECO:0000313" key="2">
    <source>
        <dbReference type="EMBL" id="KAJ7336162.1"/>
    </source>
</evidence>
<proteinExistence type="predicted"/>
<comment type="caution">
    <text evidence="2">The sequence shown here is derived from an EMBL/GenBank/DDBJ whole genome shotgun (WGS) entry which is preliminary data.</text>
</comment>
<organism evidence="2 3">
    <name type="scientific">Mycena albidolilacea</name>
    <dbReference type="NCBI Taxonomy" id="1033008"/>
    <lineage>
        <taxon>Eukaryota</taxon>
        <taxon>Fungi</taxon>
        <taxon>Dikarya</taxon>
        <taxon>Basidiomycota</taxon>
        <taxon>Agaricomycotina</taxon>
        <taxon>Agaricomycetes</taxon>
        <taxon>Agaricomycetidae</taxon>
        <taxon>Agaricales</taxon>
        <taxon>Marasmiineae</taxon>
        <taxon>Mycenaceae</taxon>
        <taxon>Mycena</taxon>
    </lineage>
</organism>
<keyword evidence="3" id="KW-1185">Reference proteome</keyword>
<sequence>MASAPTTAAGATEVSLACESGLPPLTRASPAGWAVKSVGLHVDDLVVNIIVFQDRQSARQLKRAPVSRWCTAGIHHRTPRAAGGAQDLVPNTSRHARSTPPRSSLVDTLLIPARAFSFPQEQDLREPSDLMEKLTPYQSSRVEVRQVLPSPHHGCWQRKVRLHHEPARLGGSHTRARLPSCPSAALDASPVQGWPNDARGTRLRSGKQEVTRRRLLAAAGR</sequence>
<dbReference type="AlphaFoldDB" id="A0AAD6ZRD2"/>
<dbReference type="Proteomes" id="UP001218218">
    <property type="component" value="Unassembled WGS sequence"/>
</dbReference>
<accession>A0AAD6ZRD2</accession>
<feature type="region of interest" description="Disordered" evidence="1">
    <location>
        <begin position="80"/>
        <end position="103"/>
    </location>
</feature>
<evidence type="ECO:0000256" key="1">
    <source>
        <dbReference type="SAM" id="MobiDB-lite"/>
    </source>
</evidence>